<dbReference type="AlphaFoldDB" id="A0AAD7Z9K6"/>
<sequence>AFAHPTTTGESCSVTSYTPVLLIKAFARNIIESVRNKGARHALVCTFCHGPVT</sequence>
<feature type="non-terminal residue" evidence="1">
    <location>
        <position position="53"/>
    </location>
</feature>
<reference evidence="1" key="1">
    <citation type="journal article" date="2023" name="IScience">
        <title>Live-bearing cockroach genome reveals convergent evolutionary mechanisms linked to viviparity in insects and beyond.</title>
        <authorList>
            <person name="Fouks B."/>
            <person name="Harrison M.C."/>
            <person name="Mikhailova A.A."/>
            <person name="Marchal E."/>
            <person name="English S."/>
            <person name="Carruthers M."/>
            <person name="Jennings E.C."/>
            <person name="Chiamaka E.L."/>
            <person name="Frigard R.A."/>
            <person name="Pippel M."/>
            <person name="Attardo G.M."/>
            <person name="Benoit J.B."/>
            <person name="Bornberg-Bauer E."/>
            <person name="Tobe S.S."/>
        </authorList>
    </citation>
    <scope>NUCLEOTIDE SEQUENCE</scope>
    <source>
        <strain evidence="1">Stay&amp;Tobe</strain>
    </source>
</reference>
<organism evidence="1 2">
    <name type="scientific">Diploptera punctata</name>
    <name type="common">Pacific beetle cockroach</name>
    <dbReference type="NCBI Taxonomy" id="6984"/>
    <lineage>
        <taxon>Eukaryota</taxon>
        <taxon>Metazoa</taxon>
        <taxon>Ecdysozoa</taxon>
        <taxon>Arthropoda</taxon>
        <taxon>Hexapoda</taxon>
        <taxon>Insecta</taxon>
        <taxon>Pterygota</taxon>
        <taxon>Neoptera</taxon>
        <taxon>Polyneoptera</taxon>
        <taxon>Dictyoptera</taxon>
        <taxon>Blattodea</taxon>
        <taxon>Blaberoidea</taxon>
        <taxon>Blaberidae</taxon>
        <taxon>Diplopterinae</taxon>
        <taxon>Diploptera</taxon>
    </lineage>
</organism>
<comment type="caution">
    <text evidence="1">The sequence shown here is derived from an EMBL/GenBank/DDBJ whole genome shotgun (WGS) entry which is preliminary data.</text>
</comment>
<accession>A0AAD7Z9K6</accession>
<keyword evidence="2" id="KW-1185">Reference proteome</keyword>
<dbReference type="Proteomes" id="UP001233999">
    <property type="component" value="Unassembled WGS sequence"/>
</dbReference>
<name>A0AAD7Z9K6_DIPPU</name>
<protein>
    <submittedName>
        <fullName evidence="1">Uncharacterized protein</fullName>
    </submittedName>
</protein>
<reference evidence="1" key="2">
    <citation type="submission" date="2023-05" db="EMBL/GenBank/DDBJ databases">
        <authorList>
            <person name="Fouks B."/>
        </authorList>
    </citation>
    <scope>NUCLEOTIDE SEQUENCE</scope>
    <source>
        <strain evidence="1">Stay&amp;Tobe</strain>
        <tissue evidence="1">Testes</tissue>
    </source>
</reference>
<proteinExistence type="predicted"/>
<evidence type="ECO:0000313" key="2">
    <source>
        <dbReference type="Proteomes" id="UP001233999"/>
    </source>
</evidence>
<feature type="non-terminal residue" evidence="1">
    <location>
        <position position="1"/>
    </location>
</feature>
<gene>
    <name evidence="1" type="ORF">L9F63_006815</name>
</gene>
<evidence type="ECO:0000313" key="1">
    <source>
        <dbReference type="EMBL" id="KAJ9576315.1"/>
    </source>
</evidence>
<dbReference type="EMBL" id="JASPKZ010009800">
    <property type="protein sequence ID" value="KAJ9576315.1"/>
    <property type="molecule type" value="Genomic_DNA"/>
</dbReference>